<protein>
    <recommendedName>
        <fullName evidence="3">Major facilitator superfamily (MFS) profile domain-containing protein</fullName>
    </recommendedName>
</protein>
<reference evidence="2" key="1">
    <citation type="submission" date="2023-04" db="EMBL/GenBank/DDBJ databases">
        <title>Characterization and analysis of the complete genome of Gordonia rubripertincta 112, the degrader of aromatic and aliphatic compounds.</title>
        <authorList>
            <person name="Frantsuzova E."/>
            <person name="Bogun A."/>
            <person name="Delegan Y."/>
        </authorList>
    </citation>
    <scope>NUCLEOTIDE SEQUENCE</scope>
    <source>
        <strain evidence="2">112</strain>
        <plasmid evidence="2">p1517_part_2</plasmid>
    </source>
</reference>
<evidence type="ECO:0000256" key="1">
    <source>
        <dbReference type="SAM" id="Phobius"/>
    </source>
</evidence>
<keyword evidence="1" id="KW-0812">Transmembrane</keyword>
<organism evidence="2">
    <name type="scientific">Gordonia rubripertincta</name>
    <name type="common">Rhodococcus corallinus</name>
    <dbReference type="NCBI Taxonomy" id="36822"/>
    <lineage>
        <taxon>Bacteria</taxon>
        <taxon>Bacillati</taxon>
        <taxon>Actinomycetota</taxon>
        <taxon>Actinomycetes</taxon>
        <taxon>Mycobacteriales</taxon>
        <taxon>Gordoniaceae</taxon>
        <taxon>Gordonia</taxon>
    </lineage>
</organism>
<dbReference type="AlphaFoldDB" id="A0AAW6REA0"/>
<comment type="caution">
    <text evidence="2">The sequence shown here is derived from an EMBL/GenBank/DDBJ whole genome shotgun (WGS) entry which is preliminary data.</text>
</comment>
<dbReference type="RefSeq" id="WP_005199749.1">
    <property type="nucleotide sequence ID" value="NZ_CP178557.1"/>
</dbReference>
<accession>A0AAW6REA0</accession>
<feature type="transmembrane region" description="Helical" evidence="1">
    <location>
        <begin position="12"/>
        <end position="33"/>
    </location>
</feature>
<feature type="transmembrane region" description="Helical" evidence="1">
    <location>
        <begin position="45"/>
        <end position="70"/>
    </location>
</feature>
<evidence type="ECO:0000313" key="2">
    <source>
        <dbReference type="EMBL" id="MDG6783107.1"/>
    </source>
</evidence>
<gene>
    <name evidence="2" type="ORF">QBL07_20005</name>
</gene>
<keyword evidence="2" id="KW-0614">Plasmid</keyword>
<keyword evidence="1" id="KW-0472">Membrane</keyword>
<proteinExistence type="predicted"/>
<name>A0AAW6REA0_GORRU</name>
<keyword evidence="1" id="KW-1133">Transmembrane helix</keyword>
<feature type="transmembrane region" description="Helical" evidence="1">
    <location>
        <begin position="82"/>
        <end position="103"/>
    </location>
</feature>
<dbReference type="EMBL" id="JARUXG010000017">
    <property type="protein sequence ID" value="MDG6783107.1"/>
    <property type="molecule type" value="Genomic_DNA"/>
</dbReference>
<sequence length="139" mass="13826">MTSVLGLTLYPIPRALCTTLTVSACLGLLGGVFNQAALWAGNGPLGLIIGLIGMGAVTVGFIGAAVASMIDRHGHPAPRWSSTGIALLSAPALVAAGIGLAVIGWTGLTLTALVLSICALTVSFYAVPAERTAAGSERA</sequence>
<geneLocation type="plasmid" evidence="2">
    <name>p1517_part_2</name>
</geneLocation>
<evidence type="ECO:0008006" key="3">
    <source>
        <dbReference type="Google" id="ProtNLM"/>
    </source>
</evidence>
<feature type="transmembrane region" description="Helical" evidence="1">
    <location>
        <begin position="109"/>
        <end position="128"/>
    </location>
</feature>